<dbReference type="InterPro" id="IPR008145">
    <property type="entry name" value="GK/Ca_channel_bsu"/>
</dbReference>
<sequence length="836" mass="93792">MHALHVNDLGIPAAEKFASLLKELMAEAAVIKPIVPESDPSSSLEPPLNKQDFDGLSDRVANATSDMVPEGTEEDEAAKTQIKARKFALIEAVTRDIFSNLTASTPIDSPEFAVLWDFLDIIYLIADDGHCEPALLFWLIEELLESQVIPGCRTIFDYLESRRERITAKHTKSTDLVILRSCNELLRRLSRAEDTAFCGRVFIFLFQSFPLGDRSSVNLRGEYHVENVTTYEKPSEEQESSDKMDMDIDSKNSKEAPTDGKAGKADEPLSSDQLYDLFWSLQESFSQPLTLFEKNVFKKFQHGVEETVKKFRQYPSDEGSRTANAVEDPKQSLKRKREGAGARSEAFNPKYLTSKDLFELEIGDLTFRRHVLVQMLIVLNFVLSWTGEAKKKYEKINVTNKSVIYPGEFSEEDAKWALAIKGRIADYLRKDTPGKIFHRMVDTVLARDKNWVYWKMASCEPIQREPVQPSLWAESQSTMQRFTTNKRLRPVPLNAVPMDFLEEKDRTKVMDELKDPKRYQVPELDSFKVKISDDDFEISMATNDADRARAAALKASKTWRAVRIARGFKLAAFDKIDDDANDVSAIFKPLVDVDDTAANDDAEQVADDDKMPTNRETVVLAASATAAAADKVSSLISHLQESHRGVFARVVRHTTRDPAEGETSGRTYHFVKKPEFNQLRDGDRLVEYTEDADGVSYGTSSKAVDAVTEAGKVAIIEMSIEAAKFAQDMDFTARYILIQPSDTADSTGYSPPEGFNHVVNLGDDVAEASKTVGEYIFERKSGGDGKAAEETENEVEDTIENQHVEEAGEEERAEEEKATNGEQRQQDMEVDGGAES</sequence>
<dbReference type="InterPro" id="IPR027417">
    <property type="entry name" value="P-loop_NTPase"/>
</dbReference>
<feature type="region of interest" description="Disordered" evidence="1">
    <location>
        <begin position="230"/>
        <end position="268"/>
    </location>
</feature>
<dbReference type="Proteomes" id="UP000749293">
    <property type="component" value="Unassembled WGS sequence"/>
</dbReference>
<dbReference type="SMART" id="SM00072">
    <property type="entry name" value="GuKc"/>
    <property type="match status" value="1"/>
</dbReference>
<dbReference type="PANTHER" id="PTHR13265:SF0">
    <property type="entry name" value="HPR1"/>
    <property type="match status" value="1"/>
</dbReference>
<accession>A0A9P4YWW1</accession>
<feature type="compositionally biased region" description="Acidic residues" evidence="1">
    <location>
        <begin position="790"/>
        <end position="799"/>
    </location>
</feature>
<dbReference type="OrthoDB" id="10257415at2759"/>
<dbReference type="EMBL" id="JAANYQ010000007">
    <property type="protein sequence ID" value="KAF4123264.1"/>
    <property type="molecule type" value="Genomic_DNA"/>
</dbReference>
<dbReference type="PROSITE" id="PS50052">
    <property type="entry name" value="GUANYLATE_KINASE_2"/>
    <property type="match status" value="1"/>
</dbReference>
<feature type="region of interest" description="Disordered" evidence="1">
    <location>
        <begin position="312"/>
        <end position="341"/>
    </location>
</feature>
<name>A0A9P4YWW1_9HYPO</name>
<dbReference type="SUPFAM" id="SSF52540">
    <property type="entry name" value="P-loop containing nucleoside triphosphate hydrolases"/>
    <property type="match status" value="1"/>
</dbReference>
<dbReference type="Pfam" id="PF00625">
    <property type="entry name" value="Guanylate_kin"/>
    <property type="match status" value="1"/>
</dbReference>
<feature type="compositionally biased region" description="Low complexity" evidence="1">
    <location>
        <begin position="36"/>
        <end position="48"/>
    </location>
</feature>
<evidence type="ECO:0000259" key="2">
    <source>
        <dbReference type="PROSITE" id="PS50052"/>
    </source>
</evidence>
<feature type="domain" description="Guanylate kinase-like" evidence="2">
    <location>
        <begin position="615"/>
        <end position="800"/>
    </location>
</feature>
<keyword evidence="4" id="KW-1185">Reference proteome</keyword>
<feature type="region of interest" description="Disordered" evidence="1">
    <location>
        <begin position="36"/>
        <end position="55"/>
    </location>
</feature>
<feature type="compositionally biased region" description="Basic and acidic residues" evidence="1">
    <location>
        <begin position="780"/>
        <end position="789"/>
    </location>
</feature>
<gene>
    <name evidence="3" type="ORF">GMORB2_6814</name>
</gene>
<feature type="region of interest" description="Disordered" evidence="1">
    <location>
        <begin position="780"/>
        <end position="836"/>
    </location>
</feature>
<dbReference type="AlphaFoldDB" id="A0A9P4YWW1"/>
<feature type="compositionally biased region" description="Basic and acidic residues" evidence="1">
    <location>
        <begin position="814"/>
        <end position="827"/>
    </location>
</feature>
<evidence type="ECO:0000313" key="4">
    <source>
        <dbReference type="Proteomes" id="UP000749293"/>
    </source>
</evidence>
<dbReference type="InterPro" id="IPR008144">
    <property type="entry name" value="Guanylate_kin-like_dom"/>
</dbReference>
<dbReference type="GeneID" id="55973037"/>
<dbReference type="PANTHER" id="PTHR13265">
    <property type="entry name" value="THO COMPLEX SUBUNIT 1"/>
    <property type="match status" value="1"/>
</dbReference>
<dbReference type="Pfam" id="PF11957">
    <property type="entry name" value="efThoc1"/>
    <property type="match status" value="1"/>
</dbReference>
<dbReference type="InterPro" id="IPR021861">
    <property type="entry name" value="THO_THOC1"/>
</dbReference>
<dbReference type="GO" id="GO:0000445">
    <property type="term" value="C:THO complex part of transcription export complex"/>
    <property type="evidence" value="ECO:0007669"/>
    <property type="project" value="TreeGrafter"/>
</dbReference>
<dbReference type="Gene3D" id="3.40.50.300">
    <property type="entry name" value="P-loop containing nucleotide triphosphate hydrolases"/>
    <property type="match status" value="1"/>
</dbReference>
<dbReference type="GO" id="GO:0006406">
    <property type="term" value="P:mRNA export from nucleus"/>
    <property type="evidence" value="ECO:0007669"/>
    <property type="project" value="TreeGrafter"/>
</dbReference>
<organism evidence="3 4">
    <name type="scientific">Geosmithia morbida</name>
    <dbReference type="NCBI Taxonomy" id="1094350"/>
    <lineage>
        <taxon>Eukaryota</taxon>
        <taxon>Fungi</taxon>
        <taxon>Dikarya</taxon>
        <taxon>Ascomycota</taxon>
        <taxon>Pezizomycotina</taxon>
        <taxon>Sordariomycetes</taxon>
        <taxon>Hypocreomycetidae</taxon>
        <taxon>Hypocreales</taxon>
        <taxon>Bionectriaceae</taxon>
        <taxon>Geosmithia</taxon>
    </lineage>
</organism>
<comment type="caution">
    <text evidence="3">The sequence shown here is derived from an EMBL/GenBank/DDBJ whole genome shotgun (WGS) entry which is preliminary data.</text>
</comment>
<reference evidence="3" key="1">
    <citation type="submission" date="2020-03" db="EMBL/GenBank/DDBJ databases">
        <title>Site-based positive gene gene selection in Geosmithia morbida across the United States reveals a broad range of putative effectors and factors for local host and environmental adapation.</title>
        <authorList>
            <person name="Onufrak A."/>
            <person name="Murdoch R.W."/>
            <person name="Gazis R."/>
            <person name="Huff M."/>
            <person name="Staton M."/>
            <person name="Klingeman W."/>
            <person name="Hadziabdic D."/>
        </authorList>
    </citation>
    <scope>NUCLEOTIDE SEQUENCE</scope>
    <source>
        <strain evidence="3">1262</strain>
    </source>
</reference>
<dbReference type="RefSeq" id="XP_035321916.1">
    <property type="nucleotide sequence ID" value="XM_035468782.1"/>
</dbReference>
<evidence type="ECO:0000256" key="1">
    <source>
        <dbReference type="SAM" id="MobiDB-lite"/>
    </source>
</evidence>
<evidence type="ECO:0000313" key="3">
    <source>
        <dbReference type="EMBL" id="KAF4123264.1"/>
    </source>
</evidence>
<proteinExistence type="predicted"/>
<feature type="compositionally biased region" description="Basic and acidic residues" evidence="1">
    <location>
        <begin position="233"/>
        <end position="267"/>
    </location>
</feature>
<protein>
    <submittedName>
        <fullName evidence="3">THO complex subunit 1</fullName>
    </submittedName>
</protein>